<sequence>SIDKAILSKKDKESLIVALKTLQATKYPEINSVVNKIGSIFGEQNLSNWIEIDFTEWGSNFNEDDKFTKIKEAILRRNTINFNYVN</sequence>
<comment type="caution">
    <text evidence="1">The sequence shown here is derived from an EMBL/GenBank/DDBJ whole genome shotgun (WGS) entry which is preliminary data.</text>
</comment>
<dbReference type="Proteomes" id="UP001319080">
    <property type="component" value="Unassembled WGS sequence"/>
</dbReference>
<keyword evidence="2" id="KW-1185">Reference proteome</keyword>
<organism evidence="1 2">
    <name type="scientific">Dawidia cretensis</name>
    <dbReference type="NCBI Taxonomy" id="2782350"/>
    <lineage>
        <taxon>Bacteria</taxon>
        <taxon>Pseudomonadati</taxon>
        <taxon>Bacteroidota</taxon>
        <taxon>Cytophagia</taxon>
        <taxon>Cytophagales</taxon>
        <taxon>Chryseotaleaceae</taxon>
        <taxon>Dawidia</taxon>
    </lineage>
</organism>
<evidence type="ECO:0000313" key="1">
    <source>
        <dbReference type="EMBL" id="MBT1712600.1"/>
    </source>
</evidence>
<name>A0AAP2E4R2_9BACT</name>
<dbReference type="EMBL" id="JAHESE010000212">
    <property type="protein sequence ID" value="MBT1712600.1"/>
    <property type="molecule type" value="Genomic_DNA"/>
</dbReference>
<reference evidence="1 2" key="1">
    <citation type="submission" date="2021-05" db="EMBL/GenBank/DDBJ databases">
        <title>A Polyphasic approach of four new species of the genus Ohtaekwangia: Ohtaekwangia histidinii sp. nov., Ohtaekwangia cretensis sp. nov., Ohtaekwangia indiensis sp. nov., Ohtaekwangia reichenbachii sp. nov. from diverse environment.</title>
        <authorList>
            <person name="Octaviana S."/>
        </authorList>
    </citation>
    <scope>NUCLEOTIDE SEQUENCE [LARGE SCALE GENOMIC DNA]</scope>
    <source>
        <strain evidence="1 2">PWU5</strain>
    </source>
</reference>
<evidence type="ECO:0000313" key="2">
    <source>
        <dbReference type="Proteomes" id="UP001319080"/>
    </source>
</evidence>
<feature type="non-terminal residue" evidence="1">
    <location>
        <position position="1"/>
    </location>
</feature>
<gene>
    <name evidence="1" type="ORF">KK062_30475</name>
</gene>
<proteinExistence type="predicted"/>
<accession>A0AAP2E4R2</accession>
<dbReference type="AlphaFoldDB" id="A0AAP2E4R2"/>
<protein>
    <submittedName>
        <fullName evidence="1">Uncharacterized protein</fullName>
    </submittedName>
</protein>
<feature type="non-terminal residue" evidence="1">
    <location>
        <position position="86"/>
    </location>
</feature>